<proteinExistence type="inferred from homology"/>
<name>A0A0D7X711_9BACL</name>
<evidence type="ECO:0000256" key="1">
    <source>
        <dbReference type="ARBA" id="ARBA00006354"/>
    </source>
</evidence>
<dbReference type="InterPro" id="IPR000523">
    <property type="entry name" value="Mg_chelatse_chII-like_cat_dom"/>
</dbReference>
<dbReference type="SUPFAM" id="SSF52540">
    <property type="entry name" value="P-loop containing nucleoside triphosphate hydrolases"/>
    <property type="match status" value="1"/>
</dbReference>
<dbReference type="Pfam" id="PF13335">
    <property type="entry name" value="Mg_chelatase_C"/>
    <property type="match status" value="1"/>
</dbReference>
<dbReference type="NCBIfam" id="TIGR00368">
    <property type="entry name" value="YifB family Mg chelatase-like AAA ATPase"/>
    <property type="match status" value="1"/>
</dbReference>
<dbReference type="PATRIC" id="fig|159743.3.peg.845"/>
<dbReference type="InterPro" id="IPR003593">
    <property type="entry name" value="AAA+_ATPase"/>
</dbReference>
<reference evidence="3 4" key="1">
    <citation type="submission" date="2014-11" db="EMBL/GenBank/DDBJ databases">
        <title>Draft Genome Sequences of Paenibacillus polymyxa NRRL B-30509 and Paenibacillus terrae NRRL B-30644, Strains from a Poultry Environment that Produce Tridecaptin A and Paenicidins.</title>
        <authorList>
            <person name="van Belkum M.J."/>
            <person name="Lohans C.T."/>
            <person name="Vederas J.C."/>
        </authorList>
    </citation>
    <scope>NUCLEOTIDE SEQUENCE [LARGE SCALE GENOMIC DNA]</scope>
    <source>
        <strain evidence="3 4">NRRL B-30644</strain>
    </source>
</reference>
<dbReference type="Pfam" id="PF13541">
    <property type="entry name" value="ChlI"/>
    <property type="match status" value="1"/>
</dbReference>
<feature type="domain" description="AAA+ ATPase" evidence="2">
    <location>
        <begin position="285"/>
        <end position="471"/>
    </location>
</feature>
<dbReference type="InterPro" id="IPR027417">
    <property type="entry name" value="P-loop_NTPase"/>
</dbReference>
<dbReference type="SMART" id="SM00382">
    <property type="entry name" value="AAA"/>
    <property type="match status" value="1"/>
</dbReference>
<comment type="caution">
    <text evidence="3">The sequence shown here is derived from an EMBL/GenBank/DDBJ whole genome shotgun (WGS) entry which is preliminary data.</text>
</comment>
<dbReference type="GO" id="GO:0005524">
    <property type="term" value="F:ATP binding"/>
    <property type="evidence" value="ECO:0007669"/>
    <property type="project" value="InterPro"/>
</dbReference>
<evidence type="ECO:0000313" key="3">
    <source>
        <dbReference type="EMBL" id="KJD46964.1"/>
    </source>
</evidence>
<dbReference type="Pfam" id="PF01078">
    <property type="entry name" value="Mg_chelatase"/>
    <property type="match status" value="1"/>
</dbReference>
<dbReference type="InterPro" id="IPR045006">
    <property type="entry name" value="CHLI-like"/>
</dbReference>
<keyword evidence="4" id="KW-1185">Reference proteome</keyword>
<comment type="similarity">
    <text evidence="1">Belongs to the Mg-chelatase subunits D/I family. ComM subfamily.</text>
</comment>
<dbReference type="PANTHER" id="PTHR32039:SF7">
    <property type="entry name" value="COMPETENCE PROTEIN COMM"/>
    <property type="match status" value="1"/>
</dbReference>
<sequence length="587" mass="64861">MYGKLHGACLYGIDGVLIEVETDLSNGLPQTAIIGLPDSAIREAVERVRAAIKNCGFKYPSQRVTINLAPADLRKEGSSFDFAIALGLLTTSGQVVLPAGERTLFIGELALDGSIRPVNGVLSMVDLAKREGFHSVLLPEENAGEARLITGIRIYAVRHLMDLIPAKDHAQYIIEGQSKDRNSNYLPDPMDGEGTNQTANQIISQDIKQAMDPAPTPIPNEAEHYAQGKRITVRQQVIIHSYDHLPQADQIPMCEVKDVIDVMEDYSDVLGQLHAKRALVIAAAGMHNIILIGPPGAGKTMLIRRLPSILPPLTEKEALEVTKIYSAAGKWKESSPHLMNIRPFRSPHHTISAAGLVGGGGIPKPGEISLAHRGILFLDELPEFSRHVLEVLRQPLEDRNVTISRSRAVFKYPAHFLLAASMNPCHCGFFGSDMQHQRCTCSPAAVARYRSRISGPLLDRIDLQLEVSQPKDWREEKESLSSAEMRRQVLAAQAIQIHRYSKLPFSWNSELSGQMLRKYAVLELNAVELLDQTMDALGLSMRAYDRILKLSRTIADLSQSEKITVSHVAEAIQYRNMDRAHASISEE</sequence>
<evidence type="ECO:0000259" key="2">
    <source>
        <dbReference type="SMART" id="SM00382"/>
    </source>
</evidence>
<dbReference type="InterPro" id="IPR004482">
    <property type="entry name" value="Mg_chelat-rel"/>
</dbReference>
<dbReference type="InterPro" id="IPR025158">
    <property type="entry name" value="Mg_chelat-rel_C"/>
</dbReference>
<protein>
    <submittedName>
        <fullName evidence="3">Fis family transcriptional regulator</fullName>
    </submittedName>
</protein>
<evidence type="ECO:0000313" key="4">
    <source>
        <dbReference type="Proteomes" id="UP000032534"/>
    </source>
</evidence>
<accession>A0A0D7X711</accession>
<dbReference type="PANTHER" id="PTHR32039">
    <property type="entry name" value="MAGNESIUM-CHELATASE SUBUNIT CHLI"/>
    <property type="match status" value="1"/>
</dbReference>
<dbReference type="InterPro" id="IPR014721">
    <property type="entry name" value="Ribsml_uS5_D2-typ_fold_subgr"/>
</dbReference>
<dbReference type="SUPFAM" id="SSF54211">
    <property type="entry name" value="Ribosomal protein S5 domain 2-like"/>
    <property type="match status" value="1"/>
</dbReference>
<gene>
    <name evidence="3" type="ORF">QD47_03925</name>
</gene>
<dbReference type="EMBL" id="JTHP01000004">
    <property type="protein sequence ID" value="KJD46964.1"/>
    <property type="molecule type" value="Genomic_DNA"/>
</dbReference>
<dbReference type="RefSeq" id="WP_044644883.1">
    <property type="nucleotide sequence ID" value="NZ_JTHP01000004.1"/>
</dbReference>
<organism evidence="3 4">
    <name type="scientific">Paenibacillus terrae</name>
    <dbReference type="NCBI Taxonomy" id="159743"/>
    <lineage>
        <taxon>Bacteria</taxon>
        <taxon>Bacillati</taxon>
        <taxon>Bacillota</taxon>
        <taxon>Bacilli</taxon>
        <taxon>Bacillales</taxon>
        <taxon>Paenibacillaceae</taxon>
        <taxon>Paenibacillus</taxon>
    </lineage>
</organism>
<dbReference type="OrthoDB" id="9813147at2"/>
<dbReference type="Gene3D" id="3.30.230.10">
    <property type="match status" value="1"/>
</dbReference>
<dbReference type="InterPro" id="IPR020568">
    <property type="entry name" value="Ribosomal_Su5_D2-typ_SF"/>
</dbReference>
<dbReference type="Proteomes" id="UP000032534">
    <property type="component" value="Unassembled WGS sequence"/>
</dbReference>
<dbReference type="AlphaFoldDB" id="A0A0D7X711"/>
<dbReference type="Gene3D" id="3.40.50.300">
    <property type="entry name" value="P-loop containing nucleotide triphosphate hydrolases"/>
    <property type="match status" value="1"/>
</dbReference>